<proteinExistence type="predicted"/>
<sequence length="133" mass="16158">MTTYPFKIITYKCKCRYVQIVDREKRTMKDLAKCPVHQKAQDFILLWCVDCGLRIETSPKAGHNQARCYTCGEEQKKKRNRELWHTRYRGRYKKNGQTQYTKKETPEEEAKRQLNVWYQEMRAIYGPVWEWVV</sequence>
<accession>X0SWD2</accession>
<evidence type="ECO:0000313" key="1">
    <source>
        <dbReference type="EMBL" id="GAF80237.1"/>
    </source>
</evidence>
<gene>
    <name evidence="1" type="ORF">S01H1_08931</name>
</gene>
<name>X0SWD2_9ZZZZ</name>
<organism evidence="1">
    <name type="scientific">marine sediment metagenome</name>
    <dbReference type="NCBI Taxonomy" id="412755"/>
    <lineage>
        <taxon>unclassified sequences</taxon>
        <taxon>metagenomes</taxon>
        <taxon>ecological metagenomes</taxon>
    </lineage>
</organism>
<dbReference type="AlphaFoldDB" id="X0SWD2"/>
<protein>
    <submittedName>
        <fullName evidence="1">Uncharacterized protein</fullName>
    </submittedName>
</protein>
<reference evidence="1" key="1">
    <citation type="journal article" date="2014" name="Front. Microbiol.">
        <title>High frequency of phylogenetically diverse reductive dehalogenase-homologous genes in deep subseafloor sedimentary metagenomes.</title>
        <authorList>
            <person name="Kawai M."/>
            <person name="Futagami T."/>
            <person name="Toyoda A."/>
            <person name="Takaki Y."/>
            <person name="Nishi S."/>
            <person name="Hori S."/>
            <person name="Arai W."/>
            <person name="Tsubouchi T."/>
            <person name="Morono Y."/>
            <person name="Uchiyama I."/>
            <person name="Ito T."/>
            <person name="Fujiyama A."/>
            <person name="Inagaki F."/>
            <person name="Takami H."/>
        </authorList>
    </citation>
    <scope>NUCLEOTIDE SEQUENCE</scope>
    <source>
        <strain evidence="1">Expedition CK06-06</strain>
    </source>
</reference>
<dbReference type="EMBL" id="BARS01004569">
    <property type="protein sequence ID" value="GAF80237.1"/>
    <property type="molecule type" value="Genomic_DNA"/>
</dbReference>
<comment type="caution">
    <text evidence="1">The sequence shown here is derived from an EMBL/GenBank/DDBJ whole genome shotgun (WGS) entry which is preliminary data.</text>
</comment>